<reference evidence="2 3" key="1">
    <citation type="submission" date="2015-02" db="EMBL/GenBank/DDBJ databases">
        <title>Draft genome sequences of ten Microbacterium spp. with emphasis on heavy metal contaminated environments.</title>
        <authorList>
            <person name="Corretto E."/>
        </authorList>
    </citation>
    <scope>NUCLEOTIDE SEQUENCE [LARGE SCALE GENOMIC DNA]</scope>
    <source>
        <strain evidence="2 3">ARN176</strain>
    </source>
</reference>
<dbReference type="PANTHER" id="PTHR38446">
    <property type="entry name" value="BLL0914 PROTEIN"/>
    <property type="match status" value="1"/>
</dbReference>
<feature type="transmembrane region" description="Helical" evidence="1">
    <location>
        <begin position="81"/>
        <end position="101"/>
    </location>
</feature>
<dbReference type="PATRIC" id="fig|582680.6.peg.3983"/>
<gene>
    <name evidence="2" type="ORF">RS86_03896</name>
</gene>
<feature type="transmembrane region" description="Helical" evidence="1">
    <location>
        <begin position="6"/>
        <end position="26"/>
    </location>
</feature>
<name>A0A0F0LF82_9MICO</name>
<organism evidence="2 3">
    <name type="scientific">Microbacterium azadirachtae</name>
    <dbReference type="NCBI Taxonomy" id="582680"/>
    <lineage>
        <taxon>Bacteria</taxon>
        <taxon>Bacillati</taxon>
        <taxon>Actinomycetota</taxon>
        <taxon>Actinomycetes</taxon>
        <taxon>Micrococcales</taxon>
        <taxon>Microbacteriaceae</taxon>
        <taxon>Microbacterium</taxon>
    </lineage>
</organism>
<accession>A0A0F0LF82</accession>
<dbReference type="RefSeq" id="WP_045273891.1">
    <property type="nucleotide sequence ID" value="NZ_JYIX01000040.1"/>
</dbReference>
<dbReference type="PANTHER" id="PTHR38446:SF1">
    <property type="entry name" value="BLL0914 PROTEIN"/>
    <property type="match status" value="1"/>
</dbReference>
<keyword evidence="1" id="KW-1133">Transmembrane helix</keyword>
<dbReference type="AlphaFoldDB" id="A0A0F0LF82"/>
<dbReference type="InterPro" id="IPR009732">
    <property type="entry name" value="DUF1304"/>
</dbReference>
<dbReference type="EMBL" id="JYIX01000040">
    <property type="protein sequence ID" value="KJL30950.1"/>
    <property type="molecule type" value="Genomic_DNA"/>
</dbReference>
<keyword evidence="3" id="KW-1185">Reference proteome</keyword>
<evidence type="ECO:0000313" key="2">
    <source>
        <dbReference type="EMBL" id="KJL30950.1"/>
    </source>
</evidence>
<evidence type="ECO:0000256" key="1">
    <source>
        <dbReference type="SAM" id="Phobius"/>
    </source>
</evidence>
<sequence>MLFILGSVFAGVAALIHVYIFVLESVRWTHPSTRRIFGTTAEAAEVTKPLAFNQGFYNLFLAVLVIIGLIVAPAASFSIGWTLMMAGVASMLAAALVLILSDRSKARAATVQGLFPLLAVLALIAGVLI</sequence>
<dbReference type="Pfam" id="PF06993">
    <property type="entry name" value="DUF1304"/>
    <property type="match status" value="1"/>
</dbReference>
<evidence type="ECO:0008006" key="4">
    <source>
        <dbReference type="Google" id="ProtNLM"/>
    </source>
</evidence>
<proteinExistence type="predicted"/>
<comment type="caution">
    <text evidence="2">The sequence shown here is derived from an EMBL/GenBank/DDBJ whole genome shotgun (WGS) entry which is preliminary data.</text>
</comment>
<feature type="transmembrane region" description="Helical" evidence="1">
    <location>
        <begin position="56"/>
        <end position="75"/>
    </location>
</feature>
<keyword evidence="1" id="KW-0472">Membrane</keyword>
<keyword evidence="1" id="KW-0812">Transmembrane</keyword>
<dbReference type="Proteomes" id="UP000033740">
    <property type="component" value="Unassembled WGS sequence"/>
</dbReference>
<protein>
    <recommendedName>
        <fullName evidence="4">Epimerase</fullName>
    </recommendedName>
</protein>
<evidence type="ECO:0000313" key="3">
    <source>
        <dbReference type="Proteomes" id="UP000033740"/>
    </source>
</evidence>
<feature type="transmembrane region" description="Helical" evidence="1">
    <location>
        <begin position="108"/>
        <end position="128"/>
    </location>
</feature>
<dbReference type="STRING" id="582680.RS86_03896"/>